<evidence type="ECO:0000313" key="2">
    <source>
        <dbReference type="EMBL" id="ESU37742.1"/>
    </source>
</evidence>
<dbReference type="AlphaFoldDB" id="V6THC7"/>
<feature type="compositionally biased region" description="Polar residues" evidence="1">
    <location>
        <begin position="452"/>
        <end position="468"/>
    </location>
</feature>
<feature type="compositionally biased region" description="Polar residues" evidence="1">
    <location>
        <begin position="221"/>
        <end position="245"/>
    </location>
</feature>
<dbReference type="Proteomes" id="UP000018320">
    <property type="component" value="Unassembled WGS sequence"/>
</dbReference>
<name>V6THC7_GIAIN</name>
<feature type="compositionally biased region" description="Basic and acidic residues" evidence="1">
    <location>
        <begin position="201"/>
        <end position="216"/>
    </location>
</feature>
<feature type="region of interest" description="Disordered" evidence="1">
    <location>
        <begin position="164"/>
        <end position="245"/>
    </location>
</feature>
<feature type="compositionally biased region" description="Basic and acidic residues" evidence="1">
    <location>
        <begin position="421"/>
        <end position="430"/>
    </location>
</feature>
<dbReference type="VEuPathDB" id="GiardiaDB:GL50581_2512"/>
<dbReference type="VEuPathDB" id="GiardiaDB:DHA2_14380"/>
<reference evidence="2 3" key="2">
    <citation type="journal article" date="2013" name="Genome Biol. Evol.">
        <title>Genome sequencing of Giardia lamblia genotypes A2 and B isolates (DH and GS) and comparative analysis with the genomes of genotypes A1 and E (WB and Pig).</title>
        <authorList>
            <person name="Adam R.D."/>
            <person name="Dahlstrom E.W."/>
            <person name="Martens C.A."/>
            <person name="Bruno D.P."/>
            <person name="Barbian K.D."/>
            <person name="Ricklefs S.M."/>
            <person name="Hernandez M.M."/>
            <person name="Narla N.P."/>
            <person name="Patel R.B."/>
            <person name="Porcella S.F."/>
            <person name="Nash T.E."/>
        </authorList>
    </citation>
    <scope>NUCLEOTIDE SEQUENCE [LARGE SCALE GENOMIC DNA]</scope>
    <source>
        <strain evidence="2 3">DH</strain>
    </source>
</reference>
<gene>
    <name evidence="2" type="ORF">DHA2_14380</name>
</gene>
<sequence>MFMPEKLGSAAETLKIVGPRLSILRPPRTFYLETIIDLQFSKRDFATKCQAALQAAMVDARFIYASTILNDFADKHPQIRRCAEAWVFRAEFEMAIFRRNAAIDAITEGLRNHAEPMELLAEAYRLVTHGQIFNVKRAPNASIVIDKSYLETLTVLCETNKRNQFNTSSTSRRSSESERGANHAMQRSSSSGAWKATQHSSWDDSRNGEMRLEPRPGQRLISDSRSGRSQRSMTPNSVGRSQGNTVRLPIQYAPHEHVNRAEITNYYTQMAEKKRTVERREELGLSGIRSRSSIVSLAARSSSTSKSPLNVPVVNKYQEVVAKSYRQRIGDHTDKRQRLNRDRRQRLKEDGDFFDLTEGVQNPYMSELSFELPEALPSITKTLRYTHSHATAAQSHFQLQNVSTTSTKTNASLDIDSHEQMYGRRTDGHSRSASFSSVFSDEEDELPPISKPVQSRQPHEATVSSRPSVSAFDLDKRSIPFLSSQVN</sequence>
<comment type="caution">
    <text evidence="2">The sequence shown here is derived from an EMBL/GenBank/DDBJ whole genome shotgun (WGS) entry which is preliminary data.</text>
</comment>
<dbReference type="VEuPathDB" id="GiardiaDB:GL50803_0014380"/>
<proteinExistence type="predicted"/>
<dbReference type="VEuPathDB" id="GiardiaDB:QR46_3657"/>
<accession>V6THC7</accession>
<dbReference type="EMBL" id="AHGT01000022">
    <property type="protein sequence ID" value="ESU37742.1"/>
    <property type="molecule type" value="Genomic_DNA"/>
</dbReference>
<evidence type="ECO:0000313" key="3">
    <source>
        <dbReference type="Proteomes" id="UP000018320"/>
    </source>
</evidence>
<protein>
    <submittedName>
        <fullName evidence="2">Uncharacterized protein</fullName>
    </submittedName>
</protein>
<reference evidence="3" key="1">
    <citation type="submission" date="2012-02" db="EMBL/GenBank/DDBJ databases">
        <title>Genome sequencing of Giardia lamblia Genotypes A2 and B isolates (DH and GS) and comparative analysis with the genomes of Genotypes A1 and E (WB and Pig).</title>
        <authorList>
            <person name="Adam R."/>
            <person name="Dahlstrom E."/>
            <person name="Martens C."/>
            <person name="Bruno D."/>
            <person name="Barbian K."/>
            <person name="Porcella S.F."/>
            <person name="Nash T."/>
        </authorList>
    </citation>
    <scope>NUCLEOTIDE SEQUENCE</scope>
    <source>
        <strain evidence="3">DH</strain>
    </source>
</reference>
<feature type="compositionally biased region" description="Polar residues" evidence="1">
    <location>
        <begin position="185"/>
        <end position="200"/>
    </location>
</feature>
<evidence type="ECO:0000256" key="1">
    <source>
        <dbReference type="SAM" id="MobiDB-lite"/>
    </source>
</evidence>
<feature type="region of interest" description="Disordered" evidence="1">
    <location>
        <begin position="421"/>
        <end position="469"/>
    </location>
</feature>
<organism evidence="2 3">
    <name type="scientific">Giardia intestinalis</name>
    <name type="common">Giardia lamblia</name>
    <dbReference type="NCBI Taxonomy" id="5741"/>
    <lineage>
        <taxon>Eukaryota</taxon>
        <taxon>Metamonada</taxon>
        <taxon>Diplomonadida</taxon>
        <taxon>Hexamitidae</taxon>
        <taxon>Giardiinae</taxon>
        <taxon>Giardia</taxon>
    </lineage>
</organism>